<evidence type="ECO:0000256" key="4">
    <source>
        <dbReference type="PROSITE-ProRule" id="PRU00176"/>
    </source>
</evidence>
<dbReference type="STRING" id="1314781.A0A165NY94"/>
<dbReference type="InterPro" id="IPR035979">
    <property type="entry name" value="RBD_domain_sf"/>
</dbReference>
<protein>
    <recommendedName>
        <fullName evidence="1">Probable RNA-binding protein 18</fullName>
    </recommendedName>
    <alternativeName>
        <fullName evidence="3">RNA-binding motif protein 18</fullName>
    </alternativeName>
</protein>
<dbReference type="InterPro" id="IPR012677">
    <property type="entry name" value="Nucleotide-bd_a/b_plait_sf"/>
</dbReference>
<dbReference type="GO" id="GO:0005654">
    <property type="term" value="C:nucleoplasm"/>
    <property type="evidence" value="ECO:0007669"/>
    <property type="project" value="TreeGrafter"/>
</dbReference>
<dbReference type="InterPro" id="IPR000504">
    <property type="entry name" value="RRM_dom"/>
</dbReference>
<sequence>MSTPSSSHLSYPSTSSAPEPTRTASTSSTKAPAAIQQHRLFVGNLAPTVDEFTLIQIFSKYGKISKLDFLFHKTGPMKGKPRGYAFVEYADKEDAAKALLQAHDKVVRGRKLSVTFANTAPTNNLLPLHRTSFRRPVNDAGKPTTLSLLKSTSKKTSTSAKIAALEAKLKQMSSDPSPAPPQAHPSLPIKPFGPLPPSDAPGADKGQPMSMAKSAR</sequence>
<gene>
    <name evidence="7" type="ORF">EXIGLDRAFT_638424</name>
</gene>
<evidence type="ECO:0000256" key="3">
    <source>
        <dbReference type="ARBA" id="ARBA00030780"/>
    </source>
</evidence>
<feature type="domain" description="RRM" evidence="6">
    <location>
        <begin position="38"/>
        <end position="119"/>
    </location>
</feature>
<organism evidence="7 8">
    <name type="scientific">Exidia glandulosa HHB12029</name>
    <dbReference type="NCBI Taxonomy" id="1314781"/>
    <lineage>
        <taxon>Eukaryota</taxon>
        <taxon>Fungi</taxon>
        <taxon>Dikarya</taxon>
        <taxon>Basidiomycota</taxon>
        <taxon>Agaricomycotina</taxon>
        <taxon>Agaricomycetes</taxon>
        <taxon>Auriculariales</taxon>
        <taxon>Exidiaceae</taxon>
        <taxon>Exidia</taxon>
    </lineage>
</organism>
<dbReference type="InterPro" id="IPR003954">
    <property type="entry name" value="RRM_euk-type"/>
</dbReference>
<dbReference type="GO" id="GO:0005737">
    <property type="term" value="C:cytoplasm"/>
    <property type="evidence" value="ECO:0007669"/>
    <property type="project" value="TreeGrafter"/>
</dbReference>
<evidence type="ECO:0000259" key="6">
    <source>
        <dbReference type="PROSITE" id="PS50102"/>
    </source>
</evidence>
<evidence type="ECO:0000256" key="2">
    <source>
        <dbReference type="ARBA" id="ARBA00022884"/>
    </source>
</evidence>
<dbReference type="InterPro" id="IPR039157">
    <property type="entry name" value="RBM18_RRM"/>
</dbReference>
<dbReference type="GO" id="GO:0000398">
    <property type="term" value="P:mRNA splicing, via spliceosome"/>
    <property type="evidence" value="ECO:0007669"/>
    <property type="project" value="TreeGrafter"/>
</dbReference>
<dbReference type="PROSITE" id="PS50102">
    <property type="entry name" value="RRM"/>
    <property type="match status" value="1"/>
</dbReference>
<reference evidence="7 8" key="1">
    <citation type="journal article" date="2016" name="Mol. Biol. Evol.">
        <title>Comparative Genomics of Early-Diverging Mushroom-Forming Fungi Provides Insights into the Origins of Lignocellulose Decay Capabilities.</title>
        <authorList>
            <person name="Nagy L.G."/>
            <person name="Riley R."/>
            <person name="Tritt A."/>
            <person name="Adam C."/>
            <person name="Daum C."/>
            <person name="Floudas D."/>
            <person name="Sun H."/>
            <person name="Yadav J.S."/>
            <person name="Pangilinan J."/>
            <person name="Larsson K.H."/>
            <person name="Matsuura K."/>
            <person name="Barry K."/>
            <person name="Labutti K."/>
            <person name="Kuo R."/>
            <person name="Ohm R.A."/>
            <person name="Bhattacharya S.S."/>
            <person name="Shirouzu T."/>
            <person name="Yoshinaga Y."/>
            <person name="Martin F.M."/>
            <person name="Grigoriev I.V."/>
            <person name="Hibbett D.S."/>
        </authorList>
    </citation>
    <scope>NUCLEOTIDE SEQUENCE [LARGE SCALE GENOMIC DNA]</scope>
    <source>
        <strain evidence="7 8">HHB12029</strain>
    </source>
</reference>
<dbReference type="SMART" id="SM00361">
    <property type="entry name" value="RRM_1"/>
    <property type="match status" value="1"/>
</dbReference>
<evidence type="ECO:0000256" key="1">
    <source>
        <dbReference type="ARBA" id="ARBA00021141"/>
    </source>
</evidence>
<dbReference type="CDD" id="cd12355">
    <property type="entry name" value="RRM_RBM18"/>
    <property type="match status" value="1"/>
</dbReference>
<dbReference type="EMBL" id="KV425894">
    <property type="protein sequence ID" value="KZW01386.1"/>
    <property type="molecule type" value="Genomic_DNA"/>
</dbReference>
<dbReference type="PANTHER" id="PTHR15481:SF0">
    <property type="entry name" value="LD23870P-RELATED"/>
    <property type="match status" value="1"/>
</dbReference>
<accession>A0A165NY94</accession>
<dbReference type="AlphaFoldDB" id="A0A165NY94"/>
<dbReference type="GO" id="GO:0003723">
    <property type="term" value="F:RNA binding"/>
    <property type="evidence" value="ECO:0007669"/>
    <property type="project" value="UniProtKB-UniRule"/>
</dbReference>
<name>A0A165NY94_EXIGL</name>
<dbReference type="OrthoDB" id="6730379at2759"/>
<evidence type="ECO:0000256" key="5">
    <source>
        <dbReference type="SAM" id="MobiDB-lite"/>
    </source>
</evidence>
<keyword evidence="8" id="KW-1185">Reference proteome</keyword>
<proteinExistence type="predicted"/>
<keyword evidence="2 4" id="KW-0694">RNA-binding</keyword>
<dbReference type="InParanoid" id="A0A165NY94"/>
<evidence type="ECO:0000313" key="8">
    <source>
        <dbReference type="Proteomes" id="UP000077266"/>
    </source>
</evidence>
<dbReference type="Gene3D" id="3.30.70.330">
    <property type="match status" value="1"/>
</dbReference>
<dbReference type="Proteomes" id="UP000077266">
    <property type="component" value="Unassembled WGS sequence"/>
</dbReference>
<feature type="region of interest" description="Disordered" evidence="5">
    <location>
        <begin position="1"/>
        <end position="30"/>
    </location>
</feature>
<dbReference type="GO" id="GO:0061574">
    <property type="term" value="C:ASAP complex"/>
    <property type="evidence" value="ECO:0007669"/>
    <property type="project" value="TreeGrafter"/>
</dbReference>
<evidence type="ECO:0000313" key="7">
    <source>
        <dbReference type="EMBL" id="KZW01386.1"/>
    </source>
</evidence>
<dbReference type="Pfam" id="PF00076">
    <property type="entry name" value="RRM_1"/>
    <property type="match status" value="1"/>
</dbReference>
<dbReference type="PANTHER" id="PTHR15481">
    <property type="entry name" value="RIBONUCLEIC ACID BINDING PROTEIN S1"/>
    <property type="match status" value="1"/>
</dbReference>
<dbReference type="SMART" id="SM00360">
    <property type="entry name" value="RRM"/>
    <property type="match status" value="1"/>
</dbReference>
<dbReference type="SUPFAM" id="SSF54928">
    <property type="entry name" value="RNA-binding domain, RBD"/>
    <property type="match status" value="1"/>
</dbReference>
<feature type="region of interest" description="Disordered" evidence="5">
    <location>
        <begin position="167"/>
        <end position="216"/>
    </location>
</feature>